<evidence type="ECO:0000313" key="2">
    <source>
        <dbReference type="Proteomes" id="UP000828390"/>
    </source>
</evidence>
<accession>A0A9D4FCD6</accession>
<dbReference type="Gene3D" id="2.120.10.30">
    <property type="entry name" value="TolB, C-terminal domain"/>
    <property type="match status" value="1"/>
</dbReference>
<dbReference type="EMBL" id="JAIWYP010000007">
    <property type="protein sequence ID" value="KAH3794006.1"/>
    <property type="molecule type" value="Genomic_DNA"/>
</dbReference>
<organism evidence="1 2">
    <name type="scientific">Dreissena polymorpha</name>
    <name type="common">Zebra mussel</name>
    <name type="synonym">Mytilus polymorpha</name>
    <dbReference type="NCBI Taxonomy" id="45954"/>
    <lineage>
        <taxon>Eukaryota</taxon>
        <taxon>Metazoa</taxon>
        <taxon>Spiralia</taxon>
        <taxon>Lophotrochozoa</taxon>
        <taxon>Mollusca</taxon>
        <taxon>Bivalvia</taxon>
        <taxon>Autobranchia</taxon>
        <taxon>Heteroconchia</taxon>
        <taxon>Euheterodonta</taxon>
        <taxon>Imparidentia</taxon>
        <taxon>Neoheterodontei</taxon>
        <taxon>Myida</taxon>
        <taxon>Dreissenoidea</taxon>
        <taxon>Dreissenidae</taxon>
        <taxon>Dreissena</taxon>
    </lineage>
</organism>
<dbReference type="Proteomes" id="UP000828390">
    <property type="component" value="Unassembled WGS sequence"/>
</dbReference>
<proteinExistence type="predicted"/>
<comment type="caution">
    <text evidence="1">The sequence shown here is derived from an EMBL/GenBank/DDBJ whole genome shotgun (WGS) entry which is preliminary data.</text>
</comment>
<name>A0A9D4FCD6_DREPO</name>
<protein>
    <submittedName>
        <fullName evidence="1">Uncharacterized protein</fullName>
    </submittedName>
</protein>
<reference evidence="1" key="1">
    <citation type="journal article" date="2019" name="bioRxiv">
        <title>The Genome of the Zebra Mussel, Dreissena polymorpha: A Resource for Invasive Species Research.</title>
        <authorList>
            <person name="McCartney M.A."/>
            <person name="Auch B."/>
            <person name="Kono T."/>
            <person name="Mallez S."/>
            <person name="Zhang Y."/>
            <person name="Obille A."/>
            <person name="Becker A."/>
            <person name="Abrahante J.E."/>
            <person name="Garbe J."/>
            <person name="Badalamenti J.P."/>
            <person name="Herman A."/>
            <person name="Mangelson H."/>
            <person name="Liachko I."/>
            <person name="Sullivan S."/>
            <person name="Sone E.D."/>
            <person name="Koren S."/>
            <person name="Silverstein K.A.T."/>
            <person name="Beckman K.B."/>
            <person name="Gohl D.M."/>
        </authorList>
    </citation>
    <scope>NUCLEOTIDE SEQUENCE</scope>
    <source>
        <strain evidence="1">Duluth1</strain>
        <tissue evidence="1">Whole animal</tissue>
    </source>
</reference>
<reference evidence="1" key="2">
    <citation type="submission" date="2020-11" db="EMBL/GenBank/DDBJ databases">
        <authorList>
            <person name="McCartney M.A."/>
            <person name="Auch B."/>
            <person name="Kono T."/>
            <person name="Mallez S."/>
            <person name="Becker A."/>
            <person name="Gohl D.M."/>
            <person name="Silverstein K.A.T."/>
            <person name="Koren S."/>
            <person name="Bechman K.B."/>
            <person name="Herman A."/>
            <person name="Abrahante J.E."/>
            <person name="Garbe J."/>
        </authorList>
    </citation>
    <scope>NUCLEOTIDE SEQUENCE</scope>
    <source>
        <strain evidence="1">Duluth1</strain>
        <tissue evidence="1">Whole animal</tissue>
    </source>
</reference>
<dbReference type="AlphaFoldDB" id="A0A9D4FCD6"/>
<gene>
    <name evidence="1" type="ORF">DPMN_147535</name>
</gene>
<evidence type="ECO:0000313" key="1">
    <source>
        <dbReference type="EMBL" id="KAH3794006.1"/>
    </source>
</evidence>
<keyword evidence="2" id="KW-1185">Reference proteome</keyword>
<dbReference type="InterPro" id="IPR011042">
    <property type="entry name" value="6-blade_b-propeller_TolB-like"/>
</dbReference>
<sequence>MNRLRTNYNDPTLFTVLKCAVSPSGDKIFVTNNTDDKVLTLARDGTLLHTFTDPDLQDPEGIHVTDLGQVLVCGFDSKTILHLDGEGKKKLATLARMSDGLDRSWSVCFKRSKASLIVGQADSNNIVVFKVI</sequence>
<dbReference type="SUPFAM" id="SSF101898">
    <property type="entry name" value="NHL repeat"/>
    <property type="match status" value="1"/>
</dbReference>